<sequence length="249" mass="28442">MDLALSQKIIDDLGVPQIVDYRKKLPQNKNYTWAQLAGYRNASDLDVIGLHHDAYPKQYRLNKSPFEMMSEIAEDHINSTRYEPKGEGGFPYHIYIMRGTAYYCNEVSWRTYGIADHNGHVVHVCMHGDYVKFDQLTEPDRRCLIAVCLTLMDQGSLPNLKQIKGHCELSSTDCPGYNYAGIRNDVMTARNRLTQSSSWNSKLAKISELGNQYNYMTNLIRAGENDGNAQWSMNMLLEVHAVLKERGLL</sequence>
<dbReference type="Proteomes" id="UP001575622">
    <property type="component" value="Unassembled WGS sequence"/>
</dbReference>
<evidence type="ECO:0000313" key="2">
    <source>
        <dbReference type="EMBL" id="MFB0847280.1"/>
    </source>
</evidence>
<organism evidence="2 3">
    <name type="scientific">Paenibacillus oleatilyticus</name>
    <dbReference type="NCBI Taxonomy" id="2594886"/>
    <lineage>
        <taxon>Bacteria</taxon>
        <taxon>Bacillati</taxon>
        <taxon>Bacillota</taxon>
        <taxon>Bacilli</taxon>
        <taxon>Bacillales</taxon>
        <taxon>Paenibacillaceae</taxon>
        <taxon>Paenibacillus</taxon>
    </lineage>
</organism>
<accession>A0ABV4VCC3</accession>
<protein>
    <submittedName>
        <fullName evidence="2">N-acetylmuramoyl-L-alanine amidase</fullName>
    </submittedName>
</protein>
<name>A0ABV4VCC3_9BACL</name>
<evidence type="ECO:0000259" key="1">
    <source>
        <dbReference type="Pfam" id="PF01510"/>
    </source>
</evidence>
<dbReference type="Pfam" id="PF01510">
    <property type="entry name" value="Amidase_2"/>
    <property type="match status" value="1"/>
</dbReference>
<comment type="caution">
    <text evidence="2">The sequence shown here is derived from an EMBL/GenBank/DDBJ whole genome shotgun (WGS) entry which is preliminary data.</text>
</comment>
<proteinExistence type="predicted"/>
<dbReference type="Gene3D" id="3.40.80.10">
    <property type="entry name" value="Peptidoglycan recognition protein-like"/>
    <property type="match status" value="1"/>
</dbReference>
<dbReference type="EMBL" id="JBHDLN010000034">
    <property type="protein sequence ID" value="MFB0847280.1"/>
    <property type="molecule type" value="Genomic_DNA"/>
</dbReference>
<dbReference type="RefSeq" id="WP_373957107.1">
    <property type="nucleotide sequence ID" value="NZ_JBHDLN010000034.1"/>
</dbReference>
<dbReference type="InterPro" id="IPR002502">
    <property type="entry name" value="Amidase_domain"/>
</dbReference>
<dbReference type="SUPFAM" id="SSF55846">
    <property type="entry name" value="N-acetylmuramoyl-L-alanine amidase-like"/>
    <property type="match status" value="1"/>
</dbReference>
<evidence type="ECO:0000313" key="3">
    <source>
        <dbReference type="Proteomes" id="UP001575622"/>
    </source>
</evidence>
<feature type="domain" description="N-acetylmuramoyl-L-alanine amidase" evidence="1">
    <location>
        <begin position="46"/>
        <end position="176"/>
    </location>
</feature>
<gene>
    <name evidence="2" type="ORF">ACEU3E_34485</name>
</gene>
<keyword evidence="3" id="KW-1185">Reference proteome</keyword>
<dbReference type="InterPro" id="IPR036505">
    <property type="entry name" value="Amidase/PGRP_sf"/>
</dbReference>
<reference evidence="2 3" key="1">
    <citation type="submission" date="2024-09" db="EMBL/GenBank/DDBJ databases">
        <authorList>
            <person name="Makale K.P.P."/>
            <person name="Makhzoum A."/>
            <person name="Rantong G."/>
            <person name="Rahube T.O."/>
        </authorList>
    </citation>
    <scope>NUCLEOTIDE SEQUENCE [LARGE SCALE GENOMIC DNA]</scope>
    <source>
        <strain evidence="2 3">KM_D13</strain>
    </source>
</reference>